<evidence type="ECO:0000256" key="2">
    <source>
        <dbReference type="SAM" id="Coils"/>
    </source>
</evidence>
<dbReference type="Gene3D" id="2.40.30.170">
    <property type="match status" value="1"/>
</dbReference>
<feature type="coiled-coil region" evidence="2">
    <location>
        <begin position="124"/>
        <end position="189"/>
    </location>
</feature>
<dbReference type="OrthoDB" id="9806939at2"/>
<reference evidence="6 7" key="1">
    <citation type="submission" date="2016-10" db="EMBL/GenBank/DDBJ databases">
        <authorList>
            <person name="de Groot N.N."/>
        </authorList>
    </citation>
    <scope>NUCLEOTIDE SEQUENCE [LARGE SCALE GENOMIC DNA]</scope>
    <source>
        <strain evidence="6 7">DSM 25186</strain>
    </source>
</reference>
<dbReference type="PANTHER" id="PTHR30469:SF15">
    <property type="entry name" value="HLYD FAMILY OF SECRETION PROTEINS"/>
    <property type="match status" value="1"/>
</dbReference>
<dbReference type="GO" id="GO:1990281">
    <property type="term" value="C:efflux pump complex"/>
    <property type="evidence" value="ECO:0007669"/>
    <property type="project" value="TreeGrafter"/>
</dbReference>
<dbReference type="PANTHER" id="PTHR30469">
    <property type="entry name" value="MULTIDRUG RESISTANCE PROTEIN MDTA"/>
    <property type="match status" value="1"/>
</dbReference>
<feature type="domain" description="CzcB-like alpha-helical hairpin" evidence="3">
    <location>
        <begin position="133"/>
        <end position="183"/>
    </location>
</feature>
<dbReference type="NCBIfam" id="TIGR01730">
    <property type="entry name" value="RND_mfp"/>
    <property type="match status" value="1"/>
</dbReference>
<dbReference type="Pfam" id="PF25893">
    <property type="entry name" value="HH_CzcB"/>
    <property type="match status" value="1"/>
</dbReference>
<proteinExistence type="inferred from homology"/>
<dbReference type="RefSeq" id="WP_089685768.1">
    <property type="nucleotide sequence ID" value="NZ_FNFO01000009.1"/>
</dbReference>
<protein>
    <submittedName>
        <fullName evidence="6">RND family efflux transporter, MFP subunit</fullName>
    </submittedName>
</protein>
<keyword evidence="7" id="KW-1185">Reference proteome</keyword>
<dbReference type="InterPro" id="IPR058647">
    <property type="entry name" value="BSH_CzcB-like"/>
</dbReference>
<accession>A0A1G9PHQ4</accession>
<dbReference type="PROSITE" id="PS51257">
    <property type="entry name" value="PROKAR_LIPOPROTEIN"/>
    <property type="match status" value="1"/>
</dbReference>
<dbReference type="Pfam" id="PF25954">
    <property type="entry name" value="Beta-barrel_RND_2"/>
    <property type="match status" value="1"/>
</dbReference>
<dbReference type="InterPro" id="IPR006143">
    <property type="entry name" value="RND_pump_MFP"/>
</dbReference>
<evidence type="ECO:0000256" key="1">
    <source>
        <dbReference type="ARBA" id="ARBA00009477"/>
    </source>
</evidence>
<gene>
    <name evidence="6" type="ORF">SAMN05421823_109199</name>
</gene>
<evidence type="ECO:0000259" key="3">
    <source>
        <dbReference type="Pfam" id="PF25893"/>
    </source>
</evidence>
<dbReference type="Gene3D" id="1.10.287.470">
    <property type="entry name" value="Helix hairpin bin"/>
    <property type="match status" value="1"/>
</dbReference>
<keyword evidence="2" id="KW-0175">Coiled coil</keyword>
<sequence length="382" mass="42680">MKNTFLTILTLATLAACSSGDELEKKKAQLSEYESQVTELEGKITELRTEIAALDPTFAEERSVLVATQPVERKNFAHFIEVRGTVMSNQNITIGAETAGMVQQIPVREGERVRKGQLLASIDADVMNQNIAELKSQLELARTVFEKRERLWKQNIGTEVQYLESKANRDALESRLRSLQSQLGKAQVRAPFNGVVDEIMLREGENAMPGVPLMRIVALDEVYVEADIPEAYLGQIKQGDEVMLQFPSLGDSAYTGRIRAVSQVIKADNRTFPVEISLSNTNRQLQPNMLAVVKIKDYSAPDAVVIPTQYIRQERGQDVVFVLNGPKEKQFAKRVAIERGLNYQNETQVKSGLQGNEQLITDGFRDVVDSMRVQVVANVAQR</sequence>
<dbReference type="InterPro" id="IPR058648">
    <property type="entry name" value="HH_CzcB-like"/>
</dbReference>
<dbReference type="InterPro" id="IPR058792">
    <property type="entry name" value="Beta-barrel_RND_2"/>
</dbReference>
<feature type="domain" description="CzcB-like barrel-sandwich hybrid" evidence="5">
    <location>
        <begin position="93"/>
        <end position="206"/>
    </location>
</feature>
<feature type="coiled-coil region" evidence="2">
    <location>
        <begin position="23"/>
        <end position="50"/>
    </location>
</feature>
<dbReference type="AlphaFoldDB" id="A0A1G9PHQ4"/>
<name>A0A1G9PHQ4_9BACT</name>
<comment type="similarity">
    <text evidence="1">Belongs to the membrane fusion protein (MFP) (TC 8.A.1) family.</text>
</comment>
<evidence type="ECO:0000313" key="7">
    <source>
        <dbReference type="Proteomes" id="UP000198510"/>
    </source>
</evidence>
<dbReference type="STRING" id="1075417.SAMN05421823_109199"/>
<dbReference type="FunFam" id="2.40.30.170:FF:000010">
    <property type="entry name" value="Efflux RND transporter periplasmic adaptor subunit"/>
    <property type="match status" value="1"/>
</dbReference>
<dbReference type="Pfam" id="PF25973">
    <property type="entry name" value="BSH_CzcB"/>
    <property type="match status" value="1"/>
</dbReference>
<evidence type="ECO:0000313" key="6">
    <source>
        <dbReference type="EMBL" id="SDL98310.1"/>
    </source>
</evidence>
<dbReference type="EMBL" id="FNFO01000009">
    <property type="protein sequence ID" value="SDL98310.1"/>
    <property type="molecule type" value="Genomic_DNA"/>
</dbReference>
<dbReference type="SUPFAM" id="SSF111369">
    <property type="entry name" value="HlyD-like secretion proteins"/>
    <property type="match status" value="1"/>
</dbReference>
<organism evidence="6 7">
    <name type="scientific">Catalinimonas alkaloidigena</name>
    <dbReference type="NCBI Taxonomy" id="1075417"/>
    <lineage>
        <taxon>Bacteria</taxon>
        <taxon>Pseudomonadati</taxon>
        <taxon>Bacteroidota</taxon>
        <taxon>Cytophagia</taxon>
        <taxon>Cytophagales</taxon>
        <taxon>Catalimonadaceae</taxon>
        <taxon>Catalinimonas</taxon>
    </lineage>
</organism>
<dbReference type="GO" id="GO:0015562">
    <property type="term" value="F:efflux transmembrane transporter activity"/>
    <property type="evidence" value="ECO:0007669"/>
    <property type="project" value="TreeGrafter"/>
</dbReference>
<evidence type="ECO:0000259" key="4">
    <source>
        <dbReference type="Pfam" id="PF25954"/>
    </source>
</evidence>
<evidence type="ECO:0000259" key="5">
    <source>
        <dbReference type="Pfam" id="PF25973"/>
    </source>
</evidence>
<dbReference type="Gene3D" id="2.40.50.100">
    <property type="match status" value="1"/>
</dbReference>
<dbReference type="Proteomes" id="UP000198510">
    <property type="component" value="Unassembled WGS sequence"/>
</dbReference>
<feature type="domain" description="CusB-like beta-barrel" evidence="4">
    <location>
        <begin position="222"/>
        <end position="296"/>
    </location>
</feature>
<dbReference type="Gene3D" id="2.40.420.20">
    <property type="match status" value="1"/>
</dbReference>